<gene>
    <name evidence="1" type="ORF">HHI36_002708</name>
</gene>
<proteinExistence type="predicted"/>
<evidence type="ECO:0000313" key="1">
    <source>
        <dbReference type="EMBL" id="KAL3288259.1"/>
    </source>
</evidence>
<keyword evidence="2" id="KW-1185">Reference proteome</keyword>
<dbReference type="EMBL" id="JABFTP020000185">
    <property type="protein sequence ID" value="KAL3288259.1"/>
    <property type="molecule type" value="Genomic_DNA"/>
</dbReference>
<dbReference type="Proteomes" id="UP001516400">
    <property type="component" value="Unassembled WGS sequence"/>
</dbReference>
<dbReference type="AlphaFoldDB" id="A0ABD2PB90"/>
<reference evidence="1 2" key="1">
    <citation type="journal article" date="2021" name="BMC Biol.">
        <title>Horizontally acquired antibacterial genes associated with adaptive radiation of ladybird beetles.</title>
        <authorList>
            <person name="Li H.S."/>
            <person name="Tang X.F."/>
            <person name="Huang Y.H."/>
            <person name="Xu Z.Y."/>
            <person name="Chen M.L."/>
            <person name="Du X.Y."/>
            <person name="Qiu B.Y."/>
            <person name="Chen P.T."/>
            <person name="Zhang W."/>
            <person name="Slipinski A."/>
            <person name="Escalona H.E."/>
            <person name="Waterhouse R.M."/>
            <person name="Zwick A."/>
            <person name="Pang H."/>
        </authorList>
    </citation>
    <scope>NUCLEOTIDE SEQUENCE [LARGE SCALE GENOMIC DNA]</scope>
    <source>
        <strain evidence="1">SYSU2018</strain>
    </source>
</reference>
<protein>
    <submittedName>
        <fullName evidence="1">Uncharacterized protein</fullName>
    </submittedName>
</protein>
<accession>A0ABD2PB90</accession>
<evidence type="ECO:0000313" key="2">
    <source>
        <dbReference type="Proteomes" id="UP001516400"/>
    </source>
</evidence>
<organism evidence="1 2">
    <name type="scientific">Cryptolaemus montrouzieri</name>
    <dbReference type="NCBI Taxonomy" id="559131"/>
    <lineage>
        <taxon>Eukaryota</taxon>
        <taxon>Metazoa</taxon>
        <taxon>Ecdysozoa</taxon>
        <taxon>Arthropoda</taxon>
        <taxon>Hexapoda</taxon>
        <taxon>Insecta</taxon>
        <taxon>Pterygota</taxon>
        <taxon>Neoptera</taxon>
        <taxon>Endopterygota</taxon>
        <taxon>Coleoptera</taxon>
        <taxon>Polyphaga</taxon>
        <taxon>Cucujiformia</taxon>
        <taxon>Coccinelloidea</taxon>
        <taxon>Coccinellidae</taxon>
        <taxon>Scymninae</taxon>
        <taxon>Scymnini</taxon>
        <taxon>Cryptolaemus</taxon>
    </lineage>
</organism>
<name>A0ABD2PB90_9CUCU</name>
<sequence>MAESEDIRYCELLSVELNKLNIKCSVDILATINMPKEVTSDILKKFFKELFVCDANNVISENVFEDAVGDFNDNENCATYNVLIRLLGNEINTFKTLNRHSESRISDKCEIITLIKTNNNISGNHNTKVSIFVNVSNKDKKSRNKKGQSATPVYNNQRLIKLANSTANVNKQFEY</sequence>
<comment type="caution">
    <text evidence="1">The sequence shown here is derived from an EMBL/GenBank/DDBJ whole genome shotgun (WGS) entry which is preliminary data.</text>
</comment>